<evidence type="ECO:0000256" key="10">
    <source>
        <dbReference type="ARBA" id="ARBA00033171"/>
    </source>
</evidence>
<proteinExistence type="inferred from homology"/>
<evidence type="ECO:0000256" key="8">
    <source>
        <dbReference type="ARBA" id="ARBA00022977"/>
    </source>
</evidence>
<reference evidence="13 14" key="1">
    <citation type="journal article" date="2011" name="ISME J.">
        <title>Community ecology of hot spring cyanobacterial mats: predominant populations and their functional potential.</title>
        <authorList>
            <person name="Klatt C.G."/>
            <person name="Wood J.M."/>
            <person name="Rusch D.B."/>
            <person name="Bateson M.M."/>
            <person name="Hamamura N."/>
            <person name="Heidelberg J.F."/>
            <person name="Grossman A.R."/>
            <person name="Bhaya D."/>
            <person name="Cohan F.M."/>
            <person name="Kuhl M."/>
            <person name="Bryant D.A."/>
            <person name="Ward D.M."/>
        </authorList>
    </citation>
    <scope>NUCLEOTIDE SEQUENCE [LARGE SCALE GENOMIC DNA]</scope>
    <source>
        <strain evidence="13">OS</strain>
    </source>
</reference>
<comment type="caution">
    <text evidence="13">The sequence shown here is derived from an EMBL/GenBank/DDBJ whole genome shotgun (WGS) entry which is preliminary data.</text>
</comment>
<keyword evidence="9" id="KW-0408">Iron</keyword>
<comment type="catalytic activity">
    <reaction evidence="11">
        <text>N(6)-(pyridoxal phosphate)-L-lysyl-[4-amino-5-hydroxymethyl-2-methylpyrimidine phosphate synthase] + L-histidyl-[4-amino-5-hydroxymethyl-2-methylpyrimidine phosphate synthase] + 2 Fe(3+) + 4 H2O = L-lysyl-[4-amino-5-hydroxymethyl-2-methylpyrimidine phosphate synthase] + (2S)-2-amino-5-hydroxy-4-oxopentanoyl-[4-amino-5-hydroxymethyl-2-methylpyrimidine phosphate synthase] + 4-amino-2-methyl-5-(phosphooxymethyl)pyrimidine + 3-oxopropanoate + 2 Fe(2+) + 2 H(+)</text>
        <dbReference type="Rhea" id="RHEA:65756"/>
        <dbReference type="Rhea" id="RHEA-COMP:16892"/>
        <dbReference type="Rhea" id="RHEA-COMP:16893"/>
        <dbReference type="Rhea" id="RHEA-COMP:16894"/>
        <dbReference type="Rhea" id="RHEA-COMP:16895"/>
        <dbReference type="ChEBI" id="CHEBI:15377"/>
        <dbReference type="ChEBI" id="CHEBI:15378"/>
        <dbReference type="ChEBI" id="CHEBI:29033"/>
        <dbReference type="ChEBI" id="CHEBI:29034"/>
        <dbReference type="ChEBI" id="CHEBI:29969"/>
        <dbReference type="ChEBI" id="CHEBI:29979"/>
        <dbReference type="ChEBI" id="CHEBI:33190"/>
        <dbReference type="ChEBI" id="CHEBI:58354"/>
        <dbReference type="ChEBI" id="CHEBI:143915"/>
        <dbReference type="ChEBI" id="CHEBI:157692"/>
    </reaction>
    <physiologicalReaction direction="left-to-right" evidence="11">
        <dbReference type="Rhea" id="RHEA:65757"/>
    </physiologicalReaction>
</comment>
<evidence type="ECO:0000256" key="5">
    <source>
        <dbReference type="ARBA" id="ARBA00022679"/>
    </source>
</evidence>
<dbReference type="InterPro" id="IPR015168">
    <property type="entry name" value="SsuA/THI5"/>
</dbReference>
<evidence type="ECO:0000256" key="9">
    <source>
        <dbReference type="ARBA" id="ARBA00023004"/>
    </source>
</evidence>
<comment type="subunit">
    <text evidence="4">Homodimer.</text>
</comment>
<feature type="domain" description="SsuA/THI5-like" evidence="12">
    <location>
        <begin position="13"/>
        <end position="228"/>
    </location>
</feature>
<evidence type="ECO:0000256" key="11">
    <source>
        <dbReference type="ARBA" id="ARBA00048179"/>
    </source>
</evidence>
<dbReference type="PANTHER" id="PTHR31528">
    <property type="entry name" value="4-AMINO-5-HYDROXYMETHYL-2-METHYLPYRIMIDINE PHOSPHATE SYNTHASE THI11-RELATED"/>
    <property type="match status" value="1"/>
</dbReference>
<evidence type="ECO:0000256" key="3">
    <source>
        <dbReference type="ARBA" id="ARBA00009406"/>
    </source>
</evidence>
<evidence type="ECO:0000313" key="13">
    <source>
        <dbReference type="EMBL" id="RFM23821.1"/>
    </source>
</evidence>
<comment type="function">
    <text evidence="1">Responsible for the formation of the pyrimidine heterocycle in the thiamine biosynthesis pathway. Catalyzes the formation of hydroxymethylpyrimidine phosphate (HMP-P) from histidine and pyridoxal phosphate (PLP). The protein uses PLP and the active site histidine to form HMP-P, generating an inactive enzyme. The enzyme can only undergo a single turnover, which suggests it is a suicide enzyme.</text>
</comment>
<evidence type="ECO:0000256" key="7">
    <source>
        <dbReference type="ARBA" id="ARBA00022898"/>
    </source>
</evidence>
<accession>A0A395LZG2</accession>
<evidence type="ECO:0000256" key="2">
    <source>
        <dbReference type="ARBA" id="ARBA00004948"/>
    </source>
</evidence>
<dbReference type="EMBL" id="PHFL01000058">
    <property type="protein sequence ID" value="RFM23821.1"/>
    <property type="molecule type" value="Genomic_DNA"/>
</dbReference>
<dbReference type="GO" id="GO:0009228">
    <property type="term" value="P:thiamine biosynthetic process"/>
    <property type="evidence" value="ECO:0007669"/>
    <property type="project" value="UniProtKB-KW"/>
</dbReference>
<dbReference type="GO" id="GO:0016740">
    <property type="term" value="F:transferase activity"/>
    <property type="evidence" value="ECO:0007669"/>
    <property type="project" value="UniProtKB-KW"/>
</dbReference>
<keyword evidence="5" id="KW-0808">Transferase</keyword>
<dbReference type="InterPro" id="IPR027939">
    <property type="entry name" value="NMT1/THI5"/>
</dbReference>
<evidence type="ECO:0000259" key="12">
    <source>
        <dbReference type="Pfam" id="PF09084"/>
    </source>
</evidence>
<name>A0A395LZG2_9BACT</name>
<evidence type="ECO:0000256" key="1">
    <source>
        <dbReference type="ARBA" id="ARBA00003469"/>
    </source>
</evidence>
<dbReference type="PANTHER" id="PTHR31528:SF1">
    <property type="entry name" value="4-AMINO-5-HYDROXYMETHYL-2-METHYLPYRIMIDINE PHOSPHATE SYNTHASE THI11-RELATED"/>
    <property type="match status" value="1"/>
</dbReference>
<keyword evidence="8" id="KW-0784">Thiamine biosynthesis</keyword>
<protein>
    <recommendedName>
        <fullName evidence="10">Thiamine pyrimidine synthase</fullName>
    </recommendedName>
</protein>
<dbReference type="Gene3D" id="3.40.190.10">
    <property type="entry name" value="Periplasmic binding protein-like II"/>
    <property type="match status" value="2"/>
</dbReference>
<evidence type="ECO:0000313" key="14">
    <source>
        <dbReference type="Proteomes" id="UP000266389"/>
    </source>
</evidence>
<dbReference type="SUPFAM" id="SSF53850">
    <property type="entry name" value="Periplasmic binding protein-like II"/>
    <property type="match status" value="1"/>
</dbReference>
<dbReference type="Proteomes" id="UP000266389">
    <property type="component" value="Unassembled WGS sequence"/>
</dbReference>
<comment type="pathway">
    <text evidence="2">Cofactor biosynthesis; thiamine diphosphate biosynthesis.</text>
</comment>
<keyword evidence="7" id="KW-0663">Pyridoxal phosphate</keyword>
<dbReference type="AlphaFoldDB" id="A0A395LZG2"/>
<dbReference type="Pfam" id="PF09084">
    <property type="entry name" value="NMT1"/>
    <property type="match status" value="1"/>
</dbReference>
<organism evidence="13 14">
    <name type="scientific">Candidatus Thermochlorobacter aerophilus</name>
    <dbReference type="NCBI Taxonomy" id="1868324"/>
    <lineage>
        <taxon>Bacteria</taxon>
        <taxon>Pseudomonadati</taxon>
        <taxon>Chlorobiota</taxon>
        <taxon>Chlorobiia</taxon>
        <taxon>Chlorobiales</taxon>
        <taxon>Candidatus Thermochlorobacteriaceae</taxon>
        <taxon>Candidatus Thermochlorobacter</taxon>
    </lineage>
</organism>
<comment type="similarity">
    <text evidence="3">Belongs to the NMT1/THI5 family.</text>
</comment>
<gene>
    <name evidence="13" type="ORF">D0433_09205</name>
</gene>
<evidence type="ECO:0000256" key="6">
    <source>
        <dbReference type="ARBA" id="ARBA00022723"/>
    </source>
</evidence>
<sequence length="306" mass="34172">MSVIRLGLEWFLNPDHAPFILAQEKGWLKEFGLSLELIEPKAHLDAIEAIEQGTLDVAITEPIHLVIDAAKGKPILGFARFLHTNGGVMYLKNKGISRPCDMAGKRVQYPGAPAPSGLEIVRTMIEADGGQANATLIPVNNGFYHTDALAEDKADVATVVFYNFEIIEARHRGLDVDFFALKDWGVPDFCQLILVTSPKILASREADLRALIRVLRRSIDFIYQHPDETKLIYLNRVGIALDDTLNNAIYDATVPCFTFDFTLAAEYLESLQAWLYRTGQILARPDMSSYWTNRFAVGDVLSFAKL</sequence>
<evidence type="ECO:0000256" key="4">
    <source>
        <dbReference type="ARBA" id="ARBA00011738"/>
    </source>
</evidence>
<keyword evidence="6" id="KW-0479">Metal-binding</keyword>
<dbReference type="GO" id="GO:0046872">
    <property type="term" value="F:metal ion binding"/>
    <property type="evidence" value="ECO:0007669"/>
    <property type="project" value="UniProtKB-KW"/>
</dbReference>